<dbReference type="RefSeq" id="WP_281044204.1">
    <property type="nucleotide sequence ID" value="NZ_JARYGZ010000001.1"/>
</dbReference>
<gene>
    <name evidence="2" type="ORF">QGN17_09340</name>
</gene>
<feature type="domain" description="HTH cro/C1-type" evidence="1">
    <location>
        <begin position="42"/>
        <end position="76"/>
    </location>
</feature>
<evidence type="ECO:0000313" key="2">
    <source>
        <dbReference type="EMBL" id="MDH7638932.1"/>
    </source>
</evidence>
<organism evidence="2 3">
    <name type="scientific">Sphingomonas oryzagri</name>
    <dbReference type="NCBI Taxonomy" id="3042314"/>
    <lineage>
        <taxon>Bacteria</taxon>
        <taxon>Pseudomonadati</taxon>
        <taxon>Pseudomonadota</taxon>
        <taxon>Alphaproteobacteria</taxon>
        <taxon>Sphingomonadales</taxon>
        <taxon>Sphingomonadaceae</taxon>
        <taxon>Sphingomonas</taxon>
    </lineage>
</organism>
<evidence type="ECO:0000313" key="3">
    <source>
        <dbReference type="Proteomes" id="UP001160625"/>
    </source>
</evidence>
<protein>
    <recommendedName>
        <fullName evidence="1">HTH cro/C1-type domain-containing protein</fullName>
    </recommendedName>
</protein>
<dbReference type="Proteomes" id="UP001160625">
    <property type="component" value="Unassembled WGS sequence"/>
</dbReference>
<name>A0ABT6N128_9SPHN</name>
<keyword evidence="3" id="KW-1185">Reference proteome</keyword>
<comment type="caution">
    <text evidence="2">The sequence shown here is derived from an EMBL/GenBank/DDBJ whole genome shotgun (WGS) entry which is preliminary data.</text>
</comment>
<dbReference type="InterPro" id="IPR010982">
    <property type="entry name" value="Lambda_DNA-bd_dom_sf"/>
</dbReference>
<sequence>MGKHRSFIRHWRTYKGMKLWQVVDRLSEIKAASGSREKFPTTEASLSRIEAGGQNFNMALLSALAEVFEVEDPRDLLTVNPFKGTISVLSALEALNDTQQEAALAVIQAMRTSGASPIVEKDQ</sequence>
<evidence type="ECO:0000259" key="1">
    <source>
        <dbReference type="PROSITE" id="PS50943"/>
    </source>
</evidence>
<reference evidence="2" key="1">
    <citation type="submission" date="2023-04" db="EMBL/GenBank/DDBJ databases">
        <title>Sphingomonas sp. MAHUQ-71 isolated from rice field.</title>
        <authorList>
            <person name="Huq M.A."/>
        </authorList>
    </citation>
    <scope>NUCLEOTIDE SEQUENCE</scope>
    <source>
        <strain evidence="2">MAHUQ-71</strain>
    </source>
</reference>
<accession>A0ABT6N128</accession>
<dbReference type="PROSITE" id="PS50943">
    <property type="entry name" value="HTH_CROC1"/>
    <property type="match status" value="1"/>
</dbReference>
<dbReference type="InterPro" id="IPR001387">
    <property type="entry name" value="Cro/C1-type_HTH"/>
</dbReference>
<dbReference type="Gene3D" id="1.10.260.40">
    <property type="entry name" value="lambda repressor-like DNA-binding domains"/>
    <property type="match status" value="1"/>
</dbReference>
<dbReference type="EMBL" id="JARYGZ010000001">
    <property type="protein sequence ID" value="MDH7638932.1"/>
    <property type="molecule type" value="Genomic_DNA"/>
</dbReference>
<proteinExistence type="predicted"/>